<dbReference type="Proteomes" id="UP001067708">
    <property type="component" value="Unassembled WGS sequence"/>
</dbReference>
<sequence length="50" mass="5361">MVGLDLVLFALGLACIDITDLLSELELFALELLAVEYALGCIDITNHLIG</sequence>
<proteinExistence type="predicted"/>
<dbReference type="RefSeq" id="WP_258418362.1">
    <property type="nucleotide sequence ID" value="NZ_JAPTNG010000023.1"/>
</dbReference>
<reference evidence="1" key="1">
    <citation type="submission" date="2022-09" db="EMBL/GenBank/DDBJ databases">
        <title>Genome analysis and characterization of larvicidal activity of Brevibacillus strains.</title>
        <authorList>
            <person name="Patrusheva E.V."/>
            <person name="Izotova A.O."/>
            <person name="Toshchakov S.V."/>
            <person name="Sineoky S.P."/>
        </authorList>
    </citation>
    <scope>NUCLEOTIDE SEQUENCE</scope>
    <source>
        <strain evidence="1">VKPM_B-13244</strain>
    </source>
</reference>
<protein>
    <submittedName>
        <fullName evidence="1">Uncharacterized protein</fullName>
    </submittedName>
</protein>
<evidence type="ECO:0000313" key="2">
    <source>
        <dbReference type="Proteomes" id="UP001067708"/>
    </source>
</evidence>
<comment type="caution">
    <text evidence="1">The sequence shown here is derived from an EMBL/GenBank/DDBJ whole genome shotgun (WGS) entry which is preliminary data.</text>
</comment>
<accession>A0ABT4I2Y4</accession>
<evidence type="ECO:0000313" key="1">
    <source>
        <dbReference type="EMBL" id="MCZ0833416.1"/>
    </source>
</evidence>
<dbReference type="EMBL" id="JAPTNG010000023">
    <property type="protein sequence ID" value="MCZ0833416.1"/>
    <property type="molecule type" value="Genomic_DNA"/>
</dbReference>
<organism evidence="1 2">
    <name type="scientific">Brevibacillus halotolerans</name>
    <dbReference type="NCBI Taxonomy" id="1507437"/>
    <lineage>
        <taxon>Bacteria</taxon>
        <taxon>Bacillati</taxon>
        <taxon>Bacillota</taxon>
        <taxon>Bacilli</taxon>
        <taxon>Bacillales</taxon>
        <taxon>Paenibacillaceae</taxon>
        <taxon>Brevibacillus</taxon>
    </lineage>
</organism>
<gene>
    <name evidence="1" type="ORF">O0535_22165</name>
</gene>
<keyword evidence="2" id="KW-1185">Reference proteome</keyword>
<name>A0ABT4I2Y4_9BACL</name>